<keyword evidence="2" id="KW-0812">Transmembrane</keyword>
<dbReference type="EMBL" id="JADIMG010000008">
    <property type="protein sequence ID" value="MBO8458959.1"/>
    <property type="molecule type" value="Genomic_DNA"/>
</dbReference>
<reference evidence="3" key="2">
    <citation type="journal article" date="2021" name="PeerJ">
        <title>Extensive microbial diversity within the chicken gut microbiome revealed by metagenomics and culture.</title>
        <authorList>
            <person name="Gilroy R."/>
            <person name="Ravi A."/>
            <person name="Getino M."/>
            <person name="Pursley I."/>
            <person name="Horton D.L."/>
            <person name="Alikhan N.F."/>
            <person name="Baker D."/>
            <person name="Gharbi K."/>
            <person name="Hall N."/>
            <person name="Watson M."/>
            <person name="Adriaenssens E.M."/>
            <person name="Foster-Nyarko E."/>
            <person name="Jarju S."/>
            <person name="Secka A."/>
            <person name="Antonio M."/>
            <person name="Oren A."/>
            <person name="Chaudhuri R.R."/>
            <person name="La Ragione R."/>
            <person name="Hildebrand F."/>
            <person name="Pallen M.J."/>
        </authorList>
    </citation>
    <scope>NUCLEOTIDE SEQUENCE</scope>
    <source>
        <strain evidence="3">G3-3990</strain>
    </source>
</reference>
<reference evidence="3" key="1">
    <citation type="submission" date="2020-10" db="EMBL/GenBank/DDBJ databases">
        <authorList>
            <person name="Gilroy R."/>
        </authorList>
    </citation>
    <scope>NUCLEOTIDE SEQUENCE</scope>
    <source>
        <strain evidence="3">G3-3990</strain>
    </source>
</reference>
<dbReference type="Proteomes" id="UP000823641">
    <property type="component" value="Unassembled WGS sequence"/>
</dbReference>
<evidence type="ECO:0000256" key="1">
    <source>
        <dbReference type="SAM" id="Coils"/>
    </source>
</evidence>
<accession>A0A9D9N3G5</accession>
<comment type="caution">
    <text evidence="3">The sequence shown here is derived from an EMBL/GenBank/DDBJ whole genome shotgun (WGS) entry which is preliminary data.</text>
</comment>
<feature type="transmembrane region" description="Helical" evidence="2">
    <location>
        <begin position="327"/>
        <end position="349"/>
    </location>
</feature>
<feature type="transmembrane region" description="Helical" evidence="2">
    <location>
        <begin position="39"/>
        <end position="61"/>
    </location>
</feature>
<keyword evidence="1" id="KW-0175">Coiled coil</keyword>
<evidence type="ECO:0000313" key="4">
    <source>
        <dbReference type="Proteomes" id="UP000823641"/>
    </source>
</evidence>
<organism evidence="3 4">
    <name type="scientific">Candidatus Gallipaludibacter merdavium</name>
    <dbReference type="NCBI Taxonomy" id="2840839"/>
    <lineage>
        <taxon>Bacteria</taxon>
        <taxon>Pseudomonadati</taxon>
        <taxon>Bacteroidota</taxon>
        <taxon>Bacteroidia</taxon>
        <taxon>Bacteroidales</taxon>
        <taxon>Candidatus Gallipaludibacter</taxon>
    </lineage>
</organism>
<sequence>MRNLDFKKIVCVLAFLGLAGFSCFWTAESLFIWQPEITIYGAWFIAIAFFLMASVCFSKVLQTFDKNIYFGGRTFGRGGQFFIGLVGFLIFWSVSLATNTHTLLYRASIKSVINTDLNRTLGYLQGLQDNNLAIKKIEEKFAGKKNAVDALIRKFIAEIDNPDAKGIGPRFKTILAELSSVLGVTIKPIDNQGSTRTQWLTTINYYQKQAYEQLGLYRADCDREINEIRRAMNAEELNKLLANMKIALSDINDKMQGINQDIINAALRDLSAGYSYIRTNSQYIEFKDNDKERYTREGAIPESQEMFAIDKVWRDYLTTNKYDGHGFIWWVLVSILVDLSGFIFFNMAFEKNKNNAI</sequence>
<dbReference type="AlphaFoldDB" id="A0A9D9N3G5"/>
<protein>
    <submittedName>
        <fullName evidence="3">Uncharacterized protein</fullName>
    </submittedName>
</protein>
<keyword evidence="2" id="KW-1133">Transmembrane helix</keyword>
<feature type="transmembrane region" description="Helical" evidence="2">
    <location>
        <begin position="81"/>
        <end position="98"/>
    </location>
</feature>
<name>A0A9D9N3G5_9BACT</name>
<proteinExistence type="predicted"/>
<feature type="coiled-coil region" evidence="1">
    <location>
        <begin position="218"/>
        <end position="254"/>
    </location>
</feature>
<keyword evidence="2" id="KW-0472">Membrane</keyword>
<dbReference type="PROSITE" id="PS51257">
    <property type="entry name" value="PROKAR_LIPOPROTEIN"/>
    <property type="match status" value="1"/>
</dbReference>
<gene>
    <name evidence="3" type="ORF">IAA73_01285</name>
</gene>
<evidence type="ECO:0000313" key="3">
    <source>
        <dbReference type="EMBL" id="MBO8458959.1"/>
    </source>
</evidence>
<evidence type="ECO:0000256" key="2">
    <source>
        <dbReference type="SAM" id="Phobius"/>
    </source>
</evidence>